<keyword evidence="1" id="KW-1133">Transmembrane helix</keyword>
<dbReference type="RefSeq" id="WP_202009740.1">
    <property type="nucleotide sequence ID" value="NZ_JAERRB010000003.1"/>
</dbReference>
<dbReference type="EMBL" id="JAERRB010000003">
    <property type="protein sequence ID" value="MBL0742016.1"/>
    <property type="molecule type" value="Genomic_DNA"/>
</dbReference>
<protein>
    <submittedName>
        <fullName evidence="2">Uncharacterized protein</fullName>
    </submittedName>
</protein>
<organism evidence="2 3">
    <name type="scientific">Chryseolinea lacunae</name>
    <dbReference type="NCBI Taxonomy" id="2801331"/>
    <lineage>
        <taxon>Bacteria</taxon>
        <taxon>Pseudomonadati</taxon>
        <taxon>Bacteroidota</taxon>
        <taxon>Cytophagia</taxon>
        <taxon>Cytophagales</taxon>
        <taxon>Fulvivirgaceae</taxon>
        <taxon>Chryseolinea</taxon>
    </lineage>
</organism>
<keyword evidence="1" id="KW-0472">Membrane</keyword>
<keyword evidence="3" id="KW-1185">Reference proteome</keyword>
<sequence>MRTLIALILWCMLFVLCWPIALVVLFLFPIFWLLLLPFRILGLTLDLGFKLVGAILMFPFRVFGGK</sequence>
<gene>
    <name evidence="2" type="ORF">JI741_12350</name>
</gene>
<evidence type="ECO:0000313" key="2">
    <source>
        <dbReference type="EMBL" id="MBL0742016.1"/>
    </source>
</evidence>
<proteinExistence type="predicted"/>
<reference evidence="2 3" key="1">
    <citation type="submission" date="2021-01" db="EMBL/GenBank/DDBJ databases">
        <title>Chryseolinea sp. Jin1 Genome sequencing and assembly.</title>
        <authorList>
            <person name="Kim I."/>
        </authorList>
    </citation>
    <scope>NUCLEOTIDE SEQUENCE [LARGE SCALE GENOMIC DNA]</scope>
    <source>
        <strain evidence="2 3">Jin1</strain>
    </source>
</reference>
<comment type="caution">
    <text evidence="2">The sequence shown here is derived from an EMBL/GenBank/DDBJ whole genome shotgun (WGS) entry which is preliminary data.</text>
</comment>
<evidence type="ECO:0000256" key="1">
    <source>
        <dbReference type="SAM" id="Phobius"/>
    </source>
</evidence>
<accession>A0ABS1KRF4</accession>
<feature type="transmembrane region" description="Helical" evidence="1">
    <location>
        <begin position="7"/>
        <end position="34"/>
    </location>
</feature>
<feature type="transmembrane region" description="Helical" evidence="1">
    <location>
        <begin position="40"/>
        <end position="60"/>
    </location>
</feature>
<evidence type="ECO:0000313" key="3">
    <source>
        <dbReference type="Proteomes" id="UP000613030"/>
    </source>
</evidence>
<keyword evidence="1" id="KW-0812">Transmembrane</keyword>
<dbReference type="Proteomes" id="UP000613030">
    <property type="component" value="Unassembled WGS sequence"/>
</dbReference>
<name>A0ABS1KRF4_9BACT</name>